<dbReference type="OrthoDB" id="954235at2"/>
<dbReference type="InterPro" id="IPR009078">
    <property type="entry name" value="Ferritin-like_SF"/>
</dbReference>
<protein>
    <submittedName>
        <fullName evidence="1">Uncharacterized protein</fullName>
    </submittedName>
</protein>
<evidence type="ECO:0000313" key="1">
    <source>
        <dbReference type="EMBL" id="OOQ56679.1"/>
    </source>
</evidence>
<evidence type="ECO:0000313" key="2">
    <source>
        <dbReference type="Proteomes" id="UP000189739"/>
    </source>
</evidence>
<dbReference type="SUPFAM" id="SSF47240">
    <property type="entry name" value="Ferritin-like"/>
    <property type="match status" value="1"/>
</dbReference>
<dbReference type="InterPro" id="IPR047114">
    <property type="entry name" value="YciF"/>
</dbReference>
<reference evidence="1 2" key="1">
    <citation type="submission" date="2016-07" db="EMBL/GenBank/DDBJ databases">
        <title>Genomic analysis of zinc-resistant bacterium Mucilaginibacter pedocola TBZ30.</title>
        <authorList>
            <person name="Huang J."/>
            <person name="Tang J."/>
        </authorList>
    </citation>
    <scope>NUCLEOTIDE SEQUENCE [LARGE SCALE GENOMIC DNA]</scope>
    <source>
        <strain evidence="1 2">TBZ30</strain>
    </source>
</reference>
<dbReference type="Gene3D" id="1.20.1260.10">
    <property type="match status" value="1"/>
</dbReference>
<sequence length="175" mass="20080">MNIQPQSPGSWKKINLGSEKLRKFFIKHLDHIYLAKQHLVSKLPALMDNVQFSDLKNAMTETTSLVDKQLARIELIYTLMDESVTDRNMNGLTGLIDDAFEAIREQAREPELRDLSIIYYLQNIESVEMASFQILQMAAVKLENKQIGQLLKENYDDAKAGRTLFLLISSKYIIS</sequence>
<dbReference type="Proteomes" id="UP000189739">
    <property type="component" value="Unassembled WGS sequence"/>
</dbReference>
<gene>
    <name evidence="1" type="ORF">BC343_19380</name>
</gene>
<dbReference type="STRING" id="1792845.BC343_19380"/>
<accession>A0A1S9P6V8</accession>
<dbReference type="InterPro" id="IPR010287">
    <property type="entry name" value="DUF892_YciF-like"/>
</dbReference>
<dbReference type="InterPro" id="IPR012347">
    <property type="entry name" value="Ferritin-like"/>
</dbReference>
<dbReference type="AlphaFoldDB" id="A0A1S9P6V8"/>
<proteinExistence type="predicted"/>
<organism evidence="1 2">
    <name type="scientific">Mucilaginibacter pedocola</name>
    <dbReference type="NCBI Taxonomy" id="1792845"/>
    <lineage>
        <taxon>Bacteria</taxon>
        <taxon>Pseudomonadati</taxon>
        <taxon>Bacteroidota</taxon>
        <taxon>Sphingobacteriia</taxon>
        <taxon>Sphingobacteriales</taxon>
        <taxon>Sphingobacteriaceae</taxon>
        <taxon>Mucilaginibacter</taxon>
    </lineage>
</organism>
<keyword evidence="2" id="KW-1185">Reference proteome</keyword>
<name>A0A1S9P6V8_9SPHI</name>
<comment type="caution">
    <text evidence="1">The sequence shown here is derived from an EMBL/GenBank/DDBJ whole genome shotgun (WGS) entry which is preliminary data.</text>
</comment>
<dbReference type="PANTHER" id="PTHR30565:SF9">
    <property type="entry name" value="PROTEIN YCIF"/>
    <property type="match status" value="1"/>
</dbReference>
<dbReference type="Pfam" id="PF05974">
    <property type="entry name" value="DUF892"/>
    <property type="match status" value="1"/>
</dbReference>
<dbReference type="EMBL" id="MBTF01000039">
    <property type="protein sequence ID" value="OOQ56679.1"/>
    <property type="molecule type" value="Genomic_DNA"/>
</dbReference>
<dbReference type="PANTHER" id="PTHR30565">
    <property type="entry name" value="PROTEIN YCIF"/>
    <property type="match status" value="1"/>
</dbReference>